<dbReference type="AlphaFoldDB" id="A0A158L4E3"/>
<organism evidence="1 2">
    <name type="scientific">Caballeronia choica</name>
    <dbReference type="NCBI Taxonomy" id="326476"/>
    <lineage>
        <taxon>Bacteria</taxon>
        <taxon>Pseudomonadati</taxon>
        <taxon>Pseudomonadota</taxon>
        <taxon>Betaproteobacteria</taxon>
        <taxon>Burkholderiales</taxon>
        <taxon>Burkholderiaceae</taxon>
        <taxon>Caballeronia</taxon>
    </lineage>
</organism>
<proteinExistence type="predicted"/>
<dbReference type="Proteomes" id="UP000054770">
    <property type="component" value="Unassembled WGS sequence"/>
</dbReference>
<keyword evidence="2" id="KW-1185">Reference proteome</keyword>
<sequence length="65" mass="7315">MSRCSASPEQSVVRHEPQVPLSHELGARMPLSRKISRIERSFGISKVWPERSSFTRNGLFSATSD</sequence>
<evidence type="ECO:0000313" key="2">
    <source>
        <dbReference type="Proteomes" id="UP000054770"/>
    </source>
</evidence>
<name>A0A158L4E3_9BURK</name>
<gene>
    <name evidence="1" type="ORF">AWB68_08665</name>
</gene>
<protein>
    <submittedName>
        <fullName evidence="1">Uncharacterized protein</fullName>
    </submittedName>
</protein>
<evidence type="ECO:0000313" key="1">
    <source>
        <dbReference type="EMBL" id="SAL88125.1"/>
    </source>
</evidence>
<reference evidence="1" key="1">
    <citation type="submission" date="2016-01" db="EMBL/GenBank/DDBJ databases">
        <authorList>
            <person name="Peeters C."/>
        </authorList>
    </citation>
    <scope>NUCLEOTIDE SEQUENCE [LARGE SCALE GENOMIC DNA]</scope>
    <source>
        <strain evidence="1">LMG 22940</strain>
    </source>
</reference>
<accession>A0A158L4E3</accession>
<dbReference type="EMBL" id="FCON02000365">
    <property type="protein sequence ID" value="SAL88125.1"/>
    <property type="molecule type" value="Genomic_DNA"/>
</dbReference>
<comment type="caution">
    <text evidence="1">The sequence shown here is derived from an EMBL/GenBank/DDBJ whole genome shotgun (WGS) entry which is preliminary data.</text>
</comment>